<evidence type="ECO:0000313" key="2">
    <source>
        <dbReference type="Proteomes" id="UP000005149"/>
    </source>
</evidence>
<evidence type="ECO:0000313" key="1">
    <source>
        <dbReference type="EMBL" id="EKB29210.1"/>
    </source>
</evidence>
<sequence>MSNKQTSLNALTRDKNAWFFELDALREPISDRDFIKHIAEHFGCDHMETFPLTLVAGGRNVQGCRSEADWAKPSERYRRLYIARKGDFIPPNGYDRLIVVSSLDLQEIYVQRGGRGRQKLVNIAELVRIIAHLGETGEVVA</sequence>
<gene>
    <name evidence="1" type="ORF">HMPREF1171_00422</name>
</gene>
<comment type="caution">
    <text evidence="1">The sequence shown here is derived from an EMBL/GenBank/DDBJ whole genome shotgun (WGS) entry which is preliminary data.</text>
</comment>
<keyword evidence="2" id="KW-1185">Reference proteome</keyword>
<dbReference type="EMBL" id="AGWR01000006">
    <property type="protein sequence ID" value="EKB29210.1"/>
    <property type="molecule type" value="Genomic_DNA"/>
</dbReference>
<accession>K1JCA1</accession>
<protein>
    <submittedName>
        <fullName evidence="1">Uncharacterized protein</fullName>
    </submittedName>
</protein>
<dbReference type="Proteomes" id="UP000005149">
    <property type="component" value="Unassembled WGS sequence"/>
</dbReference>
<dbReference type="RefSeq" id="WP_005298693.1">
    <property type="nucleotide sequence ID" value="NZ_JDWD01000089.1"/>
</dbReference>
<proteinExistence type="predicted"/>
<dbReference type="AlphaFoldDB" id="K1JCA1"/>
<organism evidence="1 2">
    <name type="scientific">Aeromonas dhakensis</name>
    <dbReference type="NCBI Taxonomy" id="196024"/>
    <lineage>
        <taxon>Bacteria</taxon>
        <taxon>Pseudomonadati</taxon>
        <taxon>Pseudomonadota</taxon>
        <taxon>Gammaproteobacteria</taxon>
        <taxon>Aeromonadales</taxon>
        <taxon>Aeromonadaceae</taxon>
        <taxon>Aeromonas</taxon>
    </lineage>
</organism>
<reference evidence="1 2" key="1">
    <citation type="submission" date="2012-06" db="EMBL/GenBank/DDBJ databases">
        <title>The Genome Sequence of Aeromonas hydrophila SSU.</title>
        <authorList>
            <consortium name="The Broad Institute Genome Sequencing Platform"/>
            <person name="Earl A."/>
            <person name="Ward D."/>
            <person name="Feldgarden M."/>
            <person name="Gevers D."/>
            <person name="Chopra A."/>
            <person name="Walker B."/>
            <person name="Young S.K."/>
            <person name="Zeng Q."/>
            <person name="Gargeya S."/>
            <person name="Fitzgerald M."/>
            <person name="Haas B."/>
            <person name="Abouelleil A."/>
            <person name="Alvarado L."/>
            <person name="Arachchi H.M."/>
            <person name="Berlin A.M."/>
            <person name="Chapman S.B."/>
            <person name="Goldberg J."/>
            <person name="Griggs A."/>
            <person name="Gujja S."/>
            <person name="Hansen M."/>
            <person name="Howarth C."/>
            <person name="Imamovic A."/>
            <person name="Larimer J."/>
            <person name="McCowan C."/>
            <person name="Montmayeur A."/>
            <person name="Murphy C."/>
            <person name="Neiman D."/>
            <person name="Pearson M."/>
            <person name="Priest M."/>
            <person name="Roberts A."/>
            <person name="Saif S."/>
            <person name="Shea T."/>
            <person name="Sisk P."/>
            <person name="Sykes S."/>
            <person name="Wortman J."/>
            <person name="Nusbaum C."/>
            <person name="Birren B."/>
        </authorList>
    </citation>
    <scope>NUCLEOTIDE SEQUENCE [LARGE SCALE GENOMIC DNA]</scope>
    <source>
        <strain evidence="1 2">SSU</strain>
    </source>
</reference>
<name>K1JCA1_9GAMM</name>
<dbReference type="HOGENOM" id="CLU_1821276_0_0_6"/>